<evidence type="ECO:0000259" key="11">
    <source>
        <dbReference type="Pfam" id="PF01425"/>
    </source>
</evidence>
<dbReference type="InterPro" id="IPR004412">
    <property type="entry name" value="GatA"/>
</dbReference>
<keyword evidence="12" id="KW-0808">Transferase</keyword>
<evidence type="ECO:0000256" key="10">
    <source>
        <dbReference type="HAMAP-Rule" id="MF_00120"/>
    </source>
</evidence>
<dbReference type="Proteomes" id="UP000189681">
    <property type="component" value="Unassembled WGS sequence"/>
</dbReference>
<dbReference type="HAMAP" id="MF_00120">
    <property type="entry name" value="GatA"/>
    <property type="match status" value="1"/>
</dbReference>
<proteinExistence type="inferred from homology"/>
<feature type="active site" description="Charge relay system" evidence="10">
    <location>
        <position position="154"/>
    </location>
</feature>
<evidence type="ECO:0000256" key="1">
    <source>
        <dbReference type="ARBA" id="ARBA00008069"/>
    </source>
</evidence>
<evidence type="ECO:0000256" key="8">
    <source>
        <dbReference type="ARBA" id="ARBA00022917"/>
    </source>
</evidence>
<evidence type="ECO:0000256" key="4">
    <source>
        <dbReference type="ARBA" id="ARBA00014428"/>
    </source>
</evidence>
<dbReference type="STRING" id="1004156.AYP45_07100"/>
<dbReference type="Gene3D" id="3.90.1300.10">
    <property type="entry name" value="Amidase signature (AS) domain"/>
    <property type="match status" value="1"/>
</dbReference>
<dbReference type="PANTHER" id="PTHR11895">
    <property type="entry name" value="TRANSAMIDASE"/>
    <property type="match status" value="1"/>
</dbReference>
<reference evidence="12 13" key="1">
    <citation type="journal article" date="2017" name="Water Res.">
        <title>Discovery and metagenomic analysis of an anammox bacterial enrichment related to Candidatus "Brocadia caroliniensis" in a full-scale glycerol-fed nitritation-denitritation separate centrate treatment process.</title>
        <authorList>
            <person name="Park H."/>
            <person name="Brotto A.C."/>
            <person name="van Loosdrecht M.C."/>
            <person name="Chandran K."/>
        </authorList>
    </citation>
    <scope>NUCLEOTIDE SEQUENCE [LARGE SCALE GENOMIC DNA]</scope>
    <source>
        <strain evidence="12">26THWARD</strain>
    </source>
</reference>
<keyword evidence="5 10" id="KW-0436">Ligase</keyword>
<dbReference type="AlphaFoldDB" id="A0A1V4AUH6"/>
<sequence length="494" mass="54337">MRLFEYTALQIKEKIISGEILPVDLVKQFIEHIKIIDPHVQAYLNLHEEDALQKAAQIQKRIENAEKVGYLAGVPIAIKDNICTKGLTTTCASKILRNFIPPYDACVVKRLKEEDAIILGKTNLDEFAMGSSTENSGYKITRNPWNLEYVPGGSSGGSAAAVAANLSIMALGSDTGGSVRQPAALCGVVGVKPTYGRVSRFGLIAFGSSLDQIGTFTRDVKDAAVLLQVIAGHDIHDSTSMPVPVPDYLREIDSGVRGLRIGIPKEYFAAGLNEDVHNALKDALRKYEQLGAKVVDISLPHTEYAVAVYYIVANAEASSNLARYDGVRYGYRTSKSNGIVDMYCRTRSEGFGNEVKRRIMLGNYALSSGYYDAYYLKASRVRNLIKGDFDVAFQKVDCIVCPTSPVPGFKIGERAKNPLEMYLSDIYTIPANLAGIPGISLPCGFSKEGLPIGMQILGRHFEEEKLLQIAYAFERETDFHRKKPVLKFSPTQKE</sequence>
<dbReference type="InterPro" id="IPR020556">
    <property type="entry name" value="Amidase_CS"/>
</dbReference>
<dbReference type="NCBIfam" id="TIGR00132">
    <property type="entry name" value="gatA"/>
    <property type="match status" value="1"/>
</dbReference>
<evidence type="ECO:0000256" key="6">
    <source>
        <dbReference type="ARBA" id="ARBA00022741"/>
    </source>
</evidence>
<evidence type="ECO:0000256" key="2">
    <source>
        <dbReference type="ARBA" id="ARBA00011123"/>
    </source>
</evidence>
<dbReference type="EMBL" id="AYTS01000061">
    <property type="protein sequence ID" value="OOP56778.1"/>
    <property type="molecule type" value="Genomic_DNA"/>
</dbReference>
<dbReference type="PIRSF" id="PIRSF001221">
    <property type="entry name" value="Amidase_fungi"/>
    <property type="match status" value="1"/>
</dbReference>
<gene>
    <name evidence="10 12" type="primary">gatA</name>
    <name evidence="12" type="ORF">AYP45_07100</name>
</gene>
<evidence type="ECO:0000256" key="7">
    <source>
        <dbReference type="ARBA" id="ARBA00022840"/>
    </source>
</evidence>
<dbReference type="GO" id="GO:0006412">
    <property type="term" value="P:translation"/>
    <property type="evidence" value="ECO:0007669"/>
    <property type="project" value="UniProtKB-UniRule"/>
</dbReference>
<dbReference type="EC" id="6.3.5.7" evidence="3 10"/>
<feature type="active site" description="Charge relay system" evidence="10">
    <location>
        <position position="79"/>
    </location>
</feature>
<evidence type="ECO:0000313" key="12">
    <source>
        <dbReference type="EMBL" id="OOP56778.1"/>
    </source>
</evidence>
<protein>
    <recommendedName>
        <fullName evidence="4 10">Glutamyl-tRNA(Gln) amidotransferase subunit A</fullName>
        <shortName evidence="10">Glu-ADT subunit A</shortName>
        <ecNumber evidence="3 10">6.3.5.7</ecNumber>
    </recommendedName>
</protein>
<feature type="domain" description="Amidase" evidence="11">
    <location>
        <begin position="24"/>
        <end position="467"/>
    </location>
</feature>
<dbReference type="GO" id="GO:0030956">
    <property type="term" value="C:glutamyl-tRNA(Gln) amidotransferase complex"/>
    <property type="evidence" value="ECO:0007669"/>
    <property type="project" value="InterPro"/>
</dbReference>
<dbReference type="GO" id="GO:0016740">
    <property type="term" value="F:transferase activity"/>
    <property type="evidence" value="ECO:0007669"/>
    <property type="project" value="UniProtKB-KW"/>
</dbReference>
<comment type="similarity">
    <text evidence="1 10">Belongs to the amidase family. GatA subfamily.</text>
</comment>
<evidence type="ECO:0000313" key="13">
    <source>
        <dbReference type="Proteomes" id="UP000189681"/>
    </source>
</evidence>
<accession>A0A1V4AUH6</accession>
<dbReference type="GO" id="GO:0005524">
    <property type="term" value="F:ATP binding"/>
    <property type="evidence" value="ECO:0007669"/>
    <property type="project" value="UniProtKB-KW"/>
</dbReference>
<dbReference type="PANTHER" id="PTHR11895:SF151">
    <property type="entry name" value="GLUTAMYL-TRNA(GLN) AMIDOTRANSFERASE SUBUNIT A"/>
    <property type="match status" value="1"/>
</dbReference>
<feature type="active site" description="Acyl-ester intermediate" evidence="10">
    <location>
        <position position="178"/>
    </location>
</feature>
<dbReference type="InterPro" id="IPR036928">
    <property type="entry name" value="AS_sf"/>
</dbReference>
<comment type="catalytic activity">
    <reaction evidence="9 10">
        <text>L-glutamyl-tRNA(Gln) + L-glutamine + ATP + H2O = L-glutaminyl-tRNA(Gln) + L-glutamate + ADP + phosphate + H(+)</text>
        <dbReference type="Rhea" id="RHEA:17521"/>
        <dbReference type="Rhea" id="RHEA-COMP:9681"/>
        <dbReference type="Rhea" id="RHEA-COMP:9684"/>
        <dbReference type="ChEBI" id="CHEBI:15377"/>
        <dbReference type="ChEBI" id="CHEBI:15378"/>
        <dbReference type="ChEBI" id="CHEBI:29985"/>
        <dbReference type="ChEBI" id="CHEBI:30616"/>
        <dbReference type="ChEBI" id="CHEBI:43474"/>
        <dbReference type="ChEBI" id="CHEBI:58359"/>
        <dbReference type="ChEBI" id="CHEBI:78520"/>
        <dbReference type="ChEBI" id="CHEBI:78521"/>
        <dbReference type="ChEBI" id="CHEBI:456216"/>
        <dbReference type="EC" id="6.3.5.7"/>
    </reaction>
</comment>
<name>A0A1V4AUH6_9BACT</name>
<evidence type="ECO:0000256" key="5">
    <source>
        <dbReference type="ARBA" id="ARBA00022598"/>
    </source>
</evidence>
<comment type="caution">
    <text evidence="12">The sequence shown here is derived from an EMBL/GenBank/DDBJ whole genome shotgun (WGS) entry which is preliminary data.</text>
</comment>
<dbReference type="InterPro" id="IPR000120">
    <property type="entry name" value="Amidase"/>
</dbReference>
<dbReference type="PROSITE" id="PS00571">
    <property type="entry name" value="AMIDASES"/>
    <property type="match status" value="1"/>
</dbReference>
<dbReference type="InterPro" id="IPR023631">
    <property type="entry name" value="Amidase_dom"/>
</dbReference>
<evidence type="ECO:0000256" key="3">
    <source>
        <dbReference type="ARBA" id="ARBA00012739"/>
    </source>
</evidence>
<dbReference type="SUPFAM" id="SSF75304">
    <property type="entry name" value="Amidase signature (AS) enzymes"/>
    <property type="match status" value="1"/>
</dbReference>
<organism evidence="12 13">
    <name type="scientific">Candidatus Brocadia carolinensis</name>
    <dbReference type="NCBI Taxonomy" id="1004156"/>
    <lineage>
        <taxon>Bacteria</taxon>
        <taxon>Pseudomonadati</taxon>
        <taxon>Planctomycetota</taxon>
        <taxon>Candidatus Brocadiia</taxon>
        <taxon>Candidatus Brocadiales</taxon>
        <taxon>Candidatus Brocadiaceae</taxon>
        <taxon>Candidatus Brocadia</taxon>
    </lineage>
</organism>
<comment type="subunit">
    <text evidence="2 10">Heterotrimer of A, B and C subunits.</text>
</comment>
<evidence type="ECO:0000256" key="9">
    <source>
        <dbReference type="ARBA" id="ARBA00047407"/>
    </source>
</evidence>
<dbReference type="GO" id="GO:0050567">
    <property type="term" value="F:glutaminyl-tRNA synthase (glutamine-hydrolyzing) activity"/>
    <property type="evidence" value="ECO:0007669"/>
    <property type="project" value="UniProtKB-UniRule"/>
</dbReference>
<keyword evidence="6 10" id="KW-0547">Nucleotide-binding</keyword>
<dbReference type="Pfam" id="PF01425">
    <property type="entry name" value="Amidase"/>
    <property type="match status" value="1"/>
</dbReference>
<keyword evidence="8 10" id="KW-0648">Protein biosynthesis</keyword>
<keyword evidence="7 10" id="KW-0067">ATP-binding</keyword>
<comment type="function">
    <text evidence="10">Allows the formation of correctly charged Gln-tRNA(Gln) through the transamidation of misacylated Glu-tRNA(Gln) in organisms which lack glutaminyl-tRNA synthetase. The reaction takes place in the presence of glutamine and ATP through an activated gamma-phospho-Glu-tRNA(Gln).</text>
</comment>